<proteinExistence type="predicted"/>
<sequence length="54" mass="6267">MKSCKLMMRADTYGFGPIHRRTHCLVLHDGIGLILTCYGIVFYVATYYIHSLWT</sequence>
<dbReference type="EMBL" id="KV429188">
    <property type="protein sequence ID" value="KZT63406.1"/>
    <property type="molecule type" value="Genomic_DNA"/>
</dbReference>
<reference evidence="2 3" key="1">
    <citation type="journal article" date="2016" name="Mol. Biol. Evol.">
        <title>Comparative Genomics of Early-Diverging Mushroom-Forming Fungi Provides Insights into the Origins of Lignocellulose Decay Capabilities.</title>
        <authorList>
            <person name="Nagy L.G."/>
            <person name="Riley R."/>
            <person name="Tritt A."/>
            <person name="Adam C."/>
            <person name="Daum C."/>
            <person name="Floudas D."/>
            <person name="Sun H."/>
            <person name="Yadav J.S."/>
            <person name="Pangilinan J."/>
            <person name="Larsson K.H."/>
            <person name="Matsuura K."/>
            <person name="Barry K."/>
            <person name="Labutti K."/>
            <person name="Kuo R."/>
            <person name="Ohm R.A."/>
            <person name="Bhattacharya S.S."/>
            <person name="Shirouzu T."/>
            <person name="Yoshinaga Y."/>
            <person name="Martin F.M."/>
            <person name="Grigoriev I.V."/>
            <person name="Hibbett D.S."/>
        </authorList>
    </citation>
    <scope>NUCLEOTIDE SEQUENCE [LARGE SCALE GENOMIC DNA]</scope>
    <source>
        <strain evidence="2 3">L-15889</strain>
    </source>
</reference>
<protein>
    <submittedName>
        <fullName evidence="2">Uncharacterized protein</fullName>
    </submittedName>
</protein>
<organism evidence="2 3">
    <name type="scientific">Daedalea quercina L-15889</name>
    <dbReference type="NCBI Taxonomy" id="1314783"/>
    <lineage>
        <taxon>Eukaryota</taxon>
        <taxon>Fungi</taxon>
        <taxon>Dikarya</taxon>
        <taxon>Basidiomycota</taxon>
        <taxon>Agaricomycotina</taxon>
        <taxon>Agaricomycetes</taxon>
        <taxon>Polyporales</taxon>
        <taxon>Fomitopsis</taxon>
    </lineage>
</organism>
<feature type="transmembrane region" description="Helical" evidence="1">
    <location>
        <begin position="30"/>
        <end position="49"/>
    </location>
</feature>
<evidence type="ECO:0000256" key="1">
    <source>
        <dbReference type="SAM" id="Phobius"/>
    </source>
</evidence>
<accession>A0A165KPE5</accession>
<keyword evidence="1" id="KW-0472">Membrane</keyword>
<name>A0A165KPE5_9APHY</name>
<keyword evidence="1" id="KW-0812">Transmembrane</keyword>
<gene>
    <name evidence="2" type="ORF">DAEQUDRAFT_733857</name>
</gene>
<keyword evidence="3" id="KW-1185">Reference proteome</keyword>
<dbReference type="AlphaFoldDB" id="A0A165KPE5"/>
<keyword evidence="1" id="KW-1133">Transmembrane helix</keyword>
<evidence type="ECO:0000313" key="2">
    <source>
        <dbReference type="EMBL" id="KZT63406.1"/>
    </source>
</evidence>
<evidence type="ECO:0000313" key="3">
    <source>
        <dbReference type="Proteomes" id="UP000076727"/>
    </source>
</evidence>
<dbReference type="Proteomes" id="UP000076727">
    <property type="component" value="Unassembled WGS sequence"/>
</dbReference>